<dbReference type="GO" id="GO:0020037">
    <property type="term" value="F:heme binding"/>
    <property type="evidence" value="ECO:0007669"/>
    <property type="project" value="InterPro"/>
</dbReference>
<keyword evidence="1" id="KW-0503">Monooxygenase</keyword>
<dbReference type="GO" id="GO:0016705">
    <property type="term" value="F:oxidoreductase activity, acting on paired donors, with incorporation or reduction of molecular oxygen"/>
    <property type="evidence" value="ECO:0007669"/>
    <property type="project" value="InterPro"/>
</dbReference>
<name>A0A8T9B659_9HELO</name>
<dbReference type="EMBL" id="QGMF01000608">
    <property type="protein sequence ID" value="TVY14821.1"/>
    <property type="molecule type" value="Genomic_DNA"/>
</dbReference>
<evidence type="ECO:0000313" key="2">
    <source>
        <dbReference type="Proteomes" id="UP000469559"/>
    </source>
</evidence>
<organism evidence="1 2">
    <name type="scientific">Lachnellula arida</name>
    <dbReference type="NCBI Taxonomy" id="1316785"/>
    <lineage>
        <taxon>Eukaryota</taxon>
        <taxon>Fungi</taxon>
        <taxon>Dikarya</taxon>
        <taxon>Ascomycota</taxon>
        <taxon>Pezizomycotina</taxon>
        <taxon>Leotiomycetes</taxon>
        <taxon>Helotiales</taxon>
        <taxon>Lachnaceae</taxon>
        <taxon>Lachnellula</taxon>
    </lineage>
</organism>
<comment type="caution">
    <text evidence="1">The sequence shown here is derived from an EMBL/GenBank/DDBJ whole genome shotgun (WGS) entry which is preliminary data.</text>
</comment>
<keyword evidence="2" id="KW-1185">Reference proteome</keyword>
<reference evidence="1 2" key="1">
    <citation type="submission" date="2018-05" db="EMBL/GenBank/DDBJ databases">
        <title>Whole genome sequencing for identification of molecular markers to develop diagnostic detection tools for the regulated plant pathogen Lachnellula willkommii.</title>
        <authorList>
            <person name="Giroux E."/>
            <person name="Bilodeau G."/>
        </authorList>
    </citation>
    <scope>NUCLEOTIDE SEQUENCE [LARGE SCALE GENOMIC DNA]</scope>
    <source>
        <strain evidence="1 2">CBS 203.66</strain>
    </source>
</reference>
<dbReference type="Gene3D" id="1.10.630.10">
    <property type="entry name" value="Cytochrome P450"/>
    <property type="match status" value="1"/>
</dbReference>
<dbReference type="OrthoDB" id="1470350at2759"/>
<dbReference type="GO" id="GO:0004497">
    <property type="term" value="F:monooxygenase activity"/>
    <property type="evidence" value="ECO:0007669"/>
    <property type="project" value="UniProtKB-KW"/>
</dbReference>
<keyword evidence="1" id="KW-0560">Oxidoreductase</keyword>
<evidence type="ECO:0000313" key="1">
    <source>
        <dbReference type="EMBL" id="TVY14821.1"/>
    </source>
</evidence>
<protein>
    <submittedName>
        <fullName evidence="1">Cytochrome P450 monooxygenase</fullName>
    </submittedName>
</protein>
<dbReference type="SUPFAM" id="SSF48264">
    <property type="entry name" value="Cytochrome P450"/>
    <property type="match status" value="1"/>
</dbReference>
<dbReference type="InterPro" id="IPR036396">
    <property type="entry name" value="Cyt_P450_sf"/>
</dbReference>
<dbReference type="AlphaFoldDB" id="A0A8T9B659"/>
<proteinExistence type="predicted"/>
<sequence length="58" mass="6381">MQTERPGAMSFMEKGDLTEEEIVSNSTVLIVAGSETLTTALVGTMHRLLENSDKLERL</sequence>
<feature type="non-terminal residue" evidence="1">
    <location>
        <position position="58"/>
    </location>
</feature>
<dbReference type="Proteomes" id="UP000469559">
    <property type="component" value="Unassembled WGS sequence"/>
</dbReference>
<accession>A0A8T9B659</accession>
<gene>
    <name evidence="1" type="primary">aclL_4</name>
    <name evidence="1" type="ORF">LARI1_G006460</name>
</gene>
<dbReference type="GO" id="GO:0005506">
    <property type="term" value="F:iron ion binding"/>
    <property type="evidence" value="ECO:0007669"/>
    <property type="project" value="InterPro"/>
</dbReference>